<accession>B7FWN8</accession>
<keyword evidence="1" id="KW-1133">Transmembrane helix</keyword>
<feature type="transmembrane region" description="Helical" evidence="1">
    <location>
        <begin position="12"/>
        <end position="32"/>
    </location>
</feature>
<dbReference type="AlphaFoldDB" id="B7FWN8"/>
<dbReference type="STRING" id="556484.B7FWN8"/>
<name>B7FWN8_PHATC</name>
<proteinExistence type="predicted"/>
<keyword evidence="3" id="KW-1185">Reference proteome</keyword>
<dbReference type="RefSeq" id="XP_002179412.1">
    <property type="nucleotide sequence ID" value="XM_002179376.1"/>
</dbReference>
<keyword evidence="1" id="KW-0472">Membrane</keyword>
<dbReference type="EMBL" id="CM000609">
    <property type="protein sequence ID" value="EEC49235.1"/>
    <property type="molecule type" value="Genomic_DNA"/>
</dbReference>
<reference evidence="3" key="2">
    <citation type="submission" date="2008-08" db="EMBL/GenBank/DDBJ databases">
        <authorList>
            <consortium name="Diatom Consortium"/>
            <person name="Grigoriev I."/>
            <person name="Grimwood J."/>
            <person name="Kuo A."/>
            <person name="Otillar R.P."/>
            <person name="Salamov A."/>
            <person name="Detter J.C."/>
            <person name="Lindquist E."/>
            <person name="Shapiro H."/>
            <person name="Lucas S."/>
            <person name="Glavina del Rio T."/>
            <person name="Pitluck S."/>
            <person name="Rokhsar D."/>
            <person name="Bowler C."/>
        </authorList>
    </citation>
    <scope>GENOME REANNOTATION</scope>
    <source>
        <strain evidence="3">CCAP 1055/1</strain>
    </source>
</reference>
<keyword evidence="1" id="KW-0812">Transmembrane</keyword>
<evidence type="ECO:0000313" key="2">
    <source>
        <dbReference type="EMBL" id="EEC49235.1"/>
    </source>
</evidence>
<dbReference type="PANTHER" id="PTHR31362:SF0">
    <property type="entry name" value="EXOSTOSIN DOMAIN-CONTAINING PROTEIN-RELATED"/>
    <property type="match status" value="1"/>
</dbReference>
<organism evidence="2 3">
    <name type="scientific">Phaeodactylum tricornutum (strain CCAP 1055/1)</name>
    <dbReference type="NCBI Taxonomy" id="556484"/>
    <lineage>
        <taxon>Eukaryota</taxon>
        <taxon>Sar</taxon>
        <taxon>Stramenopiles</taxon>
        <taxon>Ochrophyta</taxon>
        <taxon>Bacillariophyta</taxon>
        <taxon>Bacillariophyceae</taxon>
        <taxon>Bacillariophycidae</taxon>
        <taxon>Naviculales</taxon>
        <taxon>Phaeodactylaceae</taxon>
        <taxon>Phaeodactylum</taxon>
    </lineage>
</organism>
<dbReference type="OrthoDB" id="43113at2759"/>
<dbReference type="PaxDb" id="2850-Phatr45163"/>
<dbReference type="Proteomes" id="UP000000759">
    <property type="component" value="Chromosome 6"/>
</dbReference>
<sequence>MVLNNWLRSLLLVTMCCSFISIATITLNVWIVPSLSESKSSKDREIFLRYPGGPLSGLEEKASGATGTVFEGEKTRYFQGSWRLRDYNDQKDDNEKNKSTLGSSFSKNFKDCLQWAVVTTIFEPGESIYGVSKLRNWCLVIIGDTKTPDAAYADLNSLDNVIYLSARDQMLFLGKSPFGQILPFQSFARKNLGYLFAIRHGAQVIYDFDDDNVLQKTENGESKEPFTYRQGMKSDSILVRFDPRPNLPLPFNPLPYMGPNVTNPWPRGFPLQDLTTSNAGMQSDPSLVFGSIPVSRIGVIQSVCDGDPDVDAIWRMTRDLPFGFEEDSQKLLVASKTFASYNAQATVHLQNSFWAMFLPFSVPGRVTDIWRAYVAQRLFRDINLSLVYAGPLVTHTRTAHNYLADFQAEQDLYMKTNPLLGLLDGWESDSTSLPGKLEALYVALYEHGYVGLVDVTHVGQPSVQSWWTRRQYTPHEKEKSHGDMWQEWVNGVNHSLRPLEAVIKLIMMTKDEGDLLQRWVFYHGELIGYKHLYILDGSTSLDNISFLKYARDHLGVNVIFTPANLNELGRELSAMALSLAGAADFLMKVDTDEFLAVNSQNATCRNGESGNCSTSPYGVIELLRAYSLLPIKADGGRMQIETSVGTIQDRKICEAGRGTDLGQFHQIPYQLKKVVLDARTVQVVDLGGHNGVILPPHDKKPTNIVPLTIIHVHSRCLEHEVRNNEKACRGHGYIPSGPIDPATILKSFENSVGPDPCLLTSPEQIKDIRASSHKVYGLLKHLANCTGFTLWYPTEYPAHAFTNPTAMGTNSLLRKLLQYECISSTMIEVKEKGHCHRRGFAE</sequence>
<dbReference type="Pfam" id="PF03385">
    <property type="entry name" value="STELLO"/>
    <property type="match status" value="1"/>
</dbReference>
<dbReference type="PANTHER" id="PTHR31362">
    <property type="entry name" value="GLYCOSYLTRANSFERASE STELLO1-RELATED"/>
    <property type="match status" value="1"/>
</dbReference>
<dbReference type="GeneID" id="7200342"/>
<gene>
    <name evidence="2" type="ORF">PHATRDRAFT_45163</name>
</gene>
<dbReference type="InParanoid" id="B7FWN8"/>
<reference evidence="2 3" key="1">
    <citation type="journal article" date="2008" name="Nature">
        <title>The Phaeodactylum genome reveals the evolutionary history of diatom genomes.</title>
        <authorList>
            <person name="Bowler C."/>
            <person name="Allen A.E."/>
            <person name="Badger J.H."/>
            <person name="Grimwood J."/>
            <person name="Jabbari K."/>
            <person name="Kuo A."/>
            <person name="Maheswari U."/>
            <person name="Martens C."/>
            <person name="Maumus F."/>
            <person name="Otillar R.P."/>
            <person name="Rayko E."/>
            <person name="Salamov A."/>
            <person name="Vandepoele K."/>
            <person name="Beszteri B."/>
            <person name="Gruber A."/>
            <person name="Heijde M."/>
            <person name="Katinka M."/>
            <person name="Mock T."/>
            <person name="Valentin K."/>
            <person name="Verret F."/>
            <person name="Berges J.A."/>
            <person name="Brownlee C."/>
            <person name="Cadoret J.P."/>
            <person name="Chiovitti A."/>
            <person name="Choi C.J."/>
            <person name="Coesel S."/>
            <person name="De Martino A."/>
            <person name="Detter J.C."/>
            <person name="Durkin C."/>
            <person name="Falciatore A."/>
            <person name="Fournet J."/>
            <person name="Haruta M."/>
            <person name="Huysman M.J."/>
            <person name="Jenkins B.D."/>
            <person name="Jiroutova K."/>
            <person name="Jorgensen R.E."/>
            <person name="Joubert Y."/>
            <person name="Kaplan A."/>
            <person name="Kroger N."/>
            <person name="Kroth P.G."/>
            <person name="La Roche J."/>
            <person name="Lindquist E."/>
            <person name="Lommer M."/>
            <person name="Martin-Jezequel V."/>
            <person name="Lopez P.J."/>
            <person name="Lucas S."/>
            <person name="Mangogna M."/>
            <person name="McGinnis K."/>
            <person name="Medlin L.K."/>
            <person name="Montsant A."/>
            <person name="Oudot-Le Secq M.P."/>
            <person name="Napoli C."/>
            <person name="Obornik M."/>
            <person name="Parker M.S."/>
            <person name="Petit J.L."/>
            <person name="Porcel B.M."/>
            <person name="Poulsen N."/>
            <person name="Robison M."/>
            <person name="Rychlewski L."/>
            <person name="Rynearson T.A."/>
            <person name="Schmutz J."/>
            <person name="Shapiro H."/>
            <person name="Siaut M."/>
            <person name="Stanley M."/>
            <person name="Sussman M.R."/>
            <person name="Taylor A.R."/>
            <person name="Vardi A."/>
            <person name="von Dassow P."/>
            <person name="Vyverman W."/>
            <person name="Willis A."/>
            <person name="Wyrwicz L.S."/>
            <person name="Rokhsar D.S."/>
            <person name="Weissenbach J."/>
            <person name="Armbrust E.V."/>
            <person name="Green B.R."/>
            <person name="Van de Peer Y."/>
            <person name="Grigoriev I.V."/>
        </authorList>
    </citation>
    <scope>NUCLEOTIDE SEQUENCE [LARGE SCALE GENOMIC DNA]</scope>
    <source>
        <strain evidence="2 3">CCAP 1055/1</strain>
    </source>
</reference>
<evidence type="ECO:0000313" key="3">
    <source>
        <dbReference type="Proteomes" id="UP000000759"/>
    </source>
</evidence>
<protein>
    <submittedName>
        <fullName evidence="2">Uncharacterized protein</fullName>
    </submittedName>
</protein>
<dbReference type="Pfam" id="PF13704">
    <property type="entry name" value="Glyco_tranf_2_4"/>
    <property type="match status" value="1"/>
</dbReference>
<evidence type="ECO:0000256" key="1">
    <source>
        <dbReference type="SAM" id="Phobius"/>
    </source>
</evidence>
<dbReference type="eggNOG" id="ENOG502QTAG">
    <property type="taxonomic scope" value="Eukaryota"/>
</dbReference>
<dbReference type="InterPro" id="IPR005049">
    <property type="entry name" value="STL-like"/>
</dbReference>
<dbReference type="KEGG" id="pti:PHATRDRAFT_45163"/>